<comment type="similarity">
    <text evidence="2">Belongs to the prokaryotic Ku family.</text>
</comment>
<name>A0A502DTW1_9BURK</name>
<keyword evidence="2" id="KW-0233">DNA recombination</keyword>
<sequence length="330" mass="35908">MPAPKSTTPRVLWKGAISFGLVHIPVALYSATTDHSIDFDWLDKRTMDPVGYKRVNKKTGKEIAKEQIVKGIAYEDGQYVVLTDAEIAAAYPKTTQTIEIETFVPADSIPFVYLERPYYVAPINRGTKVYALLRETLQRTGRVGVARVVIQTKQHLAVLVPTGPGLVLNLLRWGADIRPWKDLPLPAEGAKAAGLSDRELKMAGELVEDMSSDWDPDEFKDSFKDEIMRLVDQKVAAGDTESVTQPEPSEEGGSSGAKILDLTELLQRSLRKGGKADAKDGQDEGEKAPPSRSTKAKPAAKSAAKSTAKAAKTPARKTAATKSPARRRAA</sequence>
<keyword evidence="2" id="KW-0227">DNA damage</keyword>
<dbReference type="Gene3D" id="2.40.290.10">
    <property type="match status" value="1"/>
</dbReference>
<dbReference type="PANTHER" id="PTHR41251:SF1">
    <property type="entry name" value="NON-HOMOLOGOUS END JOINING PROTEIN KU"/>
    <property type="match status" value="1"/>
</dbReference>
<feature type="compositionally biased region" description="Low complexity" evidence="3">
    <location>
        <begin position="290"/>
        <end position="323"/>
    </location>
</feature>
<comment type="function">
    <text evidence="2">With LigD forms a non-homologous end joining (NHEJ) DNA repair enzyme, which repairs dsDNA breaks with reduced fidelity. Binds linear dsDNA with 5'- and 3'- overhangs but not closed circular dsDNA nor ssDNA. Recruits and stimulates the ligase activity of LigD.</text>
</comment>
<evidence type="ECO:0000259" key="4">
    <source>
        <dbReference type="SMART" id="SM00559"/>
    </source>
</evidence>
<evidence type="ECO:0000313" key="5">
    <source>
        <dbReference type="EMBL" id="TPG27636.1"/>
    </source>
</evidence>
<feature type="domain" description="Ku" evidence="4">
    <location>
        <begin position="60"/>
        <end position="188"/>
    </location>
</feature>
<organism evidence="5 6">
    <name type="scientific">Variovorax guangxiensis</name>
    <dbReference type="NCBI Taxonomy" id="1775474"/>
    <lineage>
        <taxon>Bacteria</taxon>
        <taxon>Pseudomonadati</taxon>
        <taxon>Pseudomonadota</taxon>
        <taxon>Betaproteobacteria</taxon>
        <taxon>Burkholderiales</taxon>
        <taxon>Comamonadaceae</taxon>
        <taxon>Variovorax</taxon>
    </lineage>
</organism>
<dbReference type="GO" id="GO:0003690">
    <property type="term" value="F:double-stranded DNA binding"/>
    <property type="evidence" value="ECO:0007669"/>
    <property type="project" value="UniProtKB-UniRule"/>
</dbReference>
<gene>
    <name evidence="2" type="primary">ku</name>
    <name evidence="5" type="ORF">EAH82_12760</name>
</gene>
<dbReference type="InterPro" id="IPR009187">
    <property type="entry name" value="Prok_Ku"/>
</dbReference>
<reference evidence="5 6" key="1">
    <citation type="journal article" date="2019" name="Environ. Microbiol.">
        <title>Species interactions and distinct microbial communities in high Arctic permafrost affected cryosols are associated with the CH4 and CO2 gas fluxes.</title>
        <authorList>
            <person name="Altshuler I."/>
            <person name="Hamel J."/>
            <person name="Turney S."/>
            <person name="Magnuson E."/>
            <person name="Levesque R."/>
            <person name="Greer C."/>
            <person name="Whyte L.G."/>
        </authorList>
    </citation>
    <scope>NUCLEOTIDE SEQUENCE [LARGE SCALE GENOMIC DNA]</scope>
    <source>
        <strain evidence="5 6">S06.C</strain>
    </source>
</reference>
<proteinExistence type="inferred from homology"/>
<dbReference type="OrthoDB" id="9795084at2"/>
<evidence type="ECO:0000313" key="6">
    <source>
        <dbReference type="Proteomes" id="UP000319212"/>
    </source>
</evidence>
<comment type="caution">
    <text evidence="5">The sequence shown here is derived from an EMBL/GenBank/DDBJ whole genome shotgun (WGS) entry which is preliminary data.</text>
</comment>
<dbReference type="GO" id="GO:0006310">
    <property type="term" value="P:DNA recombination"/>
    <property type="evidence" value="ECO:0007669"/>
    <property type="project" value="UniProtKB-KW"/>
</dbReference>
<dbReference type="SMART" id="SM00559">
    <property type="entry name" value="Ku78"/>
    <property type="match status" value="1"/>
</dbReference>
<dbReference type="HAMAP" id="MF_01875">
    <property type="entry name" value="Prokaryotic_Ku"/>
    <property type="match status" value="1"/>
</dbReference>
<feature type="region of interest" description="Disordered" evidence="3">
    <location>
        <begin position="237"/>
        <end position="330"/>
    </location>
</feature>
<feature type="compositionally biased region" description="Basic and acidic residues" evidence="3">
    <location>
        <begin position="274"/>
        <end position="289"/>
    </location>
</feature>
<evidence type="ECO:0000256" key="1">
    <source>
        <dbReference type="ARBA" id="ARBA00023125"/>
    </source>
</evidence>
<dbReference type="AlphaFoldDB" id="A0A502DTW1"/>
<dbReference type="InterPro" id="IPR006164">
    <property type="entry name" value="DNA_bd_Ku70/Ku80"/>
</dbReference>
<dbReference type="EMBL" id="RCZI01000003">
    <property type="protein sequence ID" value="TPG27636.1"/>
    <property type="molecule type" value="Genomic_DNA"/>
</dbReference>
<dbReference type="NCBIfam" id="TIGR02772">
    <property type="entry name" value="Ku_bact"/>
    <property type="match status" value="1"/>
</dbReference>
<dbReference type="InterPro" id="IPR016194">
    <property type="entry name" value="SPOC-like_C_dom_sf"/>
</dbReference>
<keyword evidence="1 2" id="KW-0238">DNA-binding</keyword>
<dbReference type="RefSeq" id="WP_140842401.1">
    <property type="nucleotide sequence ID" value="NZ_RCZI01000003.1"/>
</dbReference>
<dbReference type="CDD" id="cd00789">
    <property type="entry name" value="KU_like"/>
    <property type="match status" value="1"/>
</dbReference>
<evidence type="ECO:0000256" key="3">
    <source>
        <dbReference type="SAM" id="MobiDB-lite"/>
    </source>
</evidence>
<dbReference type="PIRSF" id="PIRSF006493">
    <property type="entry name" value="Prok_Ku"/>
    <property type="match status" value="1"/>
</dbReference>
<protein>
    <recommendedName>
        <fullName evidence="2">Non-homologous end joining protein Ku</fullName>
    </recommendedName>
</protein>
<dbReference type="Pfam" id="PF02735">
    <property type="entry name" value="Ku"/>
    <property type="match status" value="1"/>
</dbReference>
<dbReference type="SUPFAM" id="SSF100939">
    <property type="entry name" value="SPOC domain-like"/>
    <property type="match status" value="1"/>
</dbReference>
<keyword evidence="2" id="KW-0234">DNA repair</keyword>
<dbReference type="GO" id="GO:0006303">
    <property type="term" value="P:double-strand break repair via nonhomologous end joining"/>
    <property type="evidence" value="ECO:0007669"/>
    <property type="project" value="UniProtKB-UniRule"/>
</dbReference>
<dbReference type="Proteomes" id="UP000319212">
    <property type="component" value="Unassembled WGS sequence"/>
</dbReference>
<comment type="subunit">
    <text evidence="2">Homodimer. Interacts with LigD.</text>
</comment>
<evidence type="ECO:0000256" key="2">
    <source>
        <dbReference type="HAMAP-Rule" id="MF_01875"/>
    </source>
</evidence>
<dbReference type="PANTHER" id="PTHR41251">
    <property type="entry name" value="NON-HOMOLOGOUS END JOINING PROTEIN KU"/>
    <property type="match status" value="1"/>
</dbReference>
<accession>A0A502DTW1</accession>